<evidence type="ECO:0000256" key="1">
    <source>
        <dbReference type="ARBA" id="ARBA00004651"/>
    </source>
</evidence>
<dbReference type="InterPro" id="IPR036259">
    <property type="entry name" value="MFS_trans_sf"/>
</dbReference>
<keyword evidence="6 8" id="KW-0472">Membrane</keyword>
<feature type="transmembrane region" description="Helical" evidence="8">
    <location>
        <begin position="103"/>
        <end position="122"/>
    </location>
</feature>
<dbReference type="PROSITE" id="PS50850">
    <property type="entry name" value="MFS"/>
    <property type="match status" value="1"/>
</dbReference>
<proteinExistence type="predicted"/>
<dbReference type="PANTHER" id="PTHR23501">
    <property type="entry name" value="MAJOR FACILITATOR SUPERFAMILY"/>
    <property type="match status" value="1"/>
</dbReference>
<dbReference type="InterPro" id="IPR020846">
    <property type="entry name" value="MFS_dom"/>
</dbReference>
<feature type="transmembrane region" description="Helical" evidence="8">
    <location>
        <begin position="438"/>
        <end position="457"/>
    </location>
</feature>
<keyword evidence="5 8" id="KW-1133">Transmembrane helix</keyword>
<dbReference type="Gene3D" id="1.20.1250.20">
    <property type="entry name" value="MFS general substrate transporter like domains"/>
    <property type="match status" value="1"/>
</dbReference>
<evidence type="ECO:0000256" key="6">
    <source>
        <dbReference type="ARBA" id="ARBA00023136"/>
    </source>
</evidence>
<feature type="transmembrane region" description="Helical" evidence="8">
    <location>
        <begin position="228"/>
        <end position="246"/>
    </location>
</feature>
<feature type="transmembrane region" description="Helical" evidence="8">
    <location>
        <begin position="370"/>
        <end position="389"/>
    </location>
</feature>
<dbReference type="Gene3D" id="1.20.1720.10">
    <property type="entry name" value="Multidrug resistance protein D"/>
    <property type="match status" value="1"/>
</dbReference>
<dbReference type="PANTHER" id="PTHR23501:SF197">
    <property type="entry name" value="COMD"/>
    <property type="match status" value="1"/>
</dbReference>
<organism evidence="10 11">
    <name type="scientific">Streptomyces milbemycinicus</name>
    <dbReference type="NCBI Taxonomy" id="476552"/>
    <lineage>
        <taxon>Bacteria</taxon>
        <taxon>Bacillati</taxon>
        <taxon>Actinomycetota</taxon>
        <taxon>Actinomycetes</taxon>
        <taxon>Kitasatosporales</taxon>
        <taxon>Streptomycetaceae</taxon>
        <taxon>Streptomyces</taxon>
    </lineage>
</organism>
<keyword evidence="2" id="KW-0813">Transport</keyword>
<dbReference type="Proteomes" id="UP001620295">
    <property type="component" value="Unassembled WGS sequence"/>
</dbReference>
<feature type="transmembrane region" description="Helical" evidence="8">
    <location>
        <begin position="36"/>
        <end position="60"/>
    </location>
</feature>
<feature type="region of interest" description="Disordered" evidence="7">
    <location>
        <begin position="1"/>
        <end position="28"/>
    </location>
</feature>
<feature type="compositionally biased region" description="Polar residues" evidence="7">
    <location>
        <begin position="1"/>
        <end position="14"/>
    </location>
</feature>
<evidence type="ECO:0000256" key="5">
    <source>
        <dbReference type="ARBA" id="ARBA00022989"/>
    </source>
</evidence>
<gene>
    <name evidence="10" type="ORF">ACI2L5_09320</name>
</gene>
<feature type="transmembrane region" description="Helical" evidence="8">
    <location>
        <begin position="252"/>
        <end position="271"/>
    </location>
</feature>
<keyword evidence="11" id="KW-1185">Reference proteome</keyword>
<evidence type="ECO:0000256" key="3">
    <source>
        <dbReference type="ARBA" id="ARBA00022475"/>
    </source>
</evidence>
<dbReference type="Pfam" id="PF07690">
    <property type="entry name" value="MFS_1"/>
    <property type="match status" value="1"/>
</dbReference>
<dbReference type="RefSeq" id="WP_358708844.1">
    <property type="nucleotide sequence ID" value="NZ_JBFACG010000067.1"/>
</dbReference>
<feature type="transmembrane region" description="Helical" evidence="8">
    <location>
        <begin position="72"/>
        <end position="91"/>
    </location>
</feature>
<keyword evidence="3" id="KW-1003">Cell membrane</keyword>
<dbReference type="CDD" id="cd17502">
    <property type="entry name" value="MFS_Azr1_MDR_like"/>
    <property type="match status" value="1"/>
</dbReference>
<evidence type="ECO:0000256" key="4">
    <source>
        <dbReference type="ARBA" id="ARBA00022692"/>
    </source>
</evidence>
<dbReference type="SUPFAM" id="SSF103473">
    <property type="entry name" value="MFS general substrate transporter"/>
    <property type="match status" value="1"/>
</dbReference>
<feature type="transmembrane region" description="Helical" evidence="8">
    <location>
        <begin position="292"/>
        <end position="312"/>
    </location>
</feature>
<feature type="transmembrane region" description="Helical" evidence="8">
    <location>
        <begin position="504"/>
        <end position="526"/>
    </location>
</feature>
<dbReference type="EMBL" id="JBJDQH010000003">
    <property type="protein sequence ID" value="MFK4265132.1"/>
    <property type="molecule type" value="Genomic_DNA"/>
</dbReference>
<feature type="domain" description="Major facilitator superfamily (MFS) profile" evidence="9">
    <location>
        <begin position="38"/>
        <end position="531"/>
    </location>
</feature>
<feature type="transmembrane region" description="Helical" evidence="8">
    <location>
        <begin position="128"/>
        <end position="153"/>
    </location>
</feature>
<evidence type="ECO:0000313" key="10">
    <source>
        <dbReference type="EMBL" id="MFK4265132.1"/>
    </source>
</evidence>
<feature type="transmembrane region" description="Helical" evidence="8">
    <location>
        <begin position="395"/>
        <end position="418"/>
    </location>
</feature>
<accession>A0ABW8LGT5</accession>
<dbReference type="InterPro" id="IPR011701">
    <property type="entry name" value="MFS"/>
</dbReference>
<comment type="subcellular location">
    <subcellularLocation>
        <location evidence="1">Cell membrane</location>
        <topology evidence="1">Multi-pass membrane protein</topology>
    </subcellularLocation>
</comment>
<evidence type="ECO:0000313" key="11">
    <source>
        <dbReference type="Proteomes" id="UP001620295"/>
    </source>
</evidence>
<dbReference type="InterPro" id="IPR004638">
    <property type="entry name" value="EmrB-like"/>
</dbReference>
<feature type="transmembrane region" description="Helical" evidence="8">
    <location>
        <begin position="165"/>
        <end position="183"/>
    </location>
</feature>
<evidence type="ECO:0000256" key="2">
    <source>
        <dbReference type="ARBA" id="ARBA00022448"/>
    </source>
</evidence>
<evidence type="ECO:0000256" key="8">
    <source>
        <dbReference type="SAM" id="Phobius"/>
    </source>
</evidence>
<feature type="transmembrane region" description="Helical" evidence="8">
    <location>
        <begin position="189"/>
        <end position="207"/>
    </location>
</feature>
<evidence type="ECO:0000256" key="7">
    <source>
        <dbReference type="SAM" id="MobiDB-lite"/>
    </source>
</evidence>
<keyword evidence="4 8" id="KW-0812">Transmembrane</keyword>
<comment type="caution">
    <text evidence="10">The sequence shown here is derived from an EMBL/GenBank/DDBJ whole genome shotgun (WGS) entry which is preliminary data.</text>
</comment>
<name>A0ABW8LGT5_9ACTN</name>
<evidence type="ECO:0000259" key="9">
    <source>
        <dbReference type="PROSITE" id="PS50850"/>
    </source>
</evidence>
<sequence length="551" mass="56576">MTGSTSDASNTGNPVDTVDAGDAGDTPDPTRQNLPYLGIFGLMLGIFLATLDGQIVGVALPTIVGDLGGLDHFSWAVTSYLLTMAAATPIWGKIGDLYGRKGAYLWSVALFLAGTVLCGLAQTMGQLIAFRAAQGLGAGGLMVGALSVIGVLVPAQDRGRVQSMIGVMLPVAFVGGPLLGGFITDALDWRWVFYVNVPFGAVALLAVGKGVRLPRAPRAGGRIDYPGTALLTIAILSLTLLASWGGTTYDWASPQILLLGLVAVVALAAFVRVERRVAEPVIPPRLFRSRDFTLAQILSFLVGAALISVVNYLPQYMQFVQGSSSTVSGIRILPLMLGMLAAQLITGRLMGDQGSKGAQGGLGGLDLDRAVPIAGAALTVTGALLLLLLDTDTPGFAASALTLVFGVGVGMLMQSTLLTTMNTAPPRDMGAATGTVTLLRTIGGSLGVAALGAVHIGRMTAELADRLGHRTAEQLTSTGELTPAAVAAMPARTRHAVQEAFTSGLHGVLVGTGVLAVAAFALAWCVRGNSAAEPSDPAKETDRAQIPATAD</sequence>
<protein>
    <submittedName>
        <fullName evidence="10">MDR family MFS transporter</fullName>
    </submittedName>
</protein>
<reference evidence="10 11" key="1">
    <citation type="submission" date="2024-11" db="EMBL/GenBank/DDBJ databases">
        <title>The Natural Products Discovery Center: Release of the First 8490 Sequenced Strains for Exploring Actinobacteria Biosynthetic Diversity.</title>
        <authorList>
            <person name="Kalkreuter E."/>
            <person name="Kautsar S.A."/>
            <person name="Yang D."/>
            <person name="Bader C.D."/>
            <person name="Teijaro C.N."/>
            <person name="Fluegel L."/>
            <person name="Davis C.M."/>
            <person name="Simpson J.R."/>
            <person name="Lauterbach L."/>
            <person name="Steele A.D."/>
            <person name="Gui C."/>
            <person name="Meng S."/>
            <person name="Li G."/>
            <person name="Viehrig K."/>
            <person name="Ye F."/>
            <person name="Su P."/>
            <person name="Kiefer A.F."/>
            <person name="Nichols A."/>
            <person name="Cepeda A.J."/>
            <person name="Yan W."/>
            <person name="Fan B."/>
            <person name="Jiang Y."/>
            <person name="Adhikari A."/>
            <person name="Zheng C.-J."/>
            <person name="Schuster L."/>
            <person name="Cowan T.M."/>
            <person name="Smanski M.J."/>
            <person name="Chevrette M.G."/>
            <person name="De Carvalho L.P.S."/>
            <person name="Shen B."/>
        </authorList>
    </citation>
    <scope>NUCLEOTIDE SEQUENCE [LARGE SCALE GENOMIC DNA]</scope>
    <source>
        <strain evidence="10 11">NPDC020863</strain>
    </source>
</reference>
<dbReference type="NCBIfam" id="TIGR00711">
    <property type="entry name" value="efflux_EmrB"/>
    <property type="match status" value="1"/>
</dbReference>
<feature type="region of interest" description="Disordered" evidence="7">
    <location>
        <begin position="531"/>
        <end position="551"/>
    </location>
</feature>